<reference evidence="2" key="1">
    <citation type="submission" date="2021-11" db="EMBL/GenBank/DDBJ databases">
        <authorList>
            <consortium name="Genoscope - CEA"/>
            <person name="William W."/>
        </authorList>
    </citation>
    <scope>NUCLEOTIDE SEQUENCE</scope>
</reference>
<evidence type="ECO:0000313" key="2">
    <source>
        <dbReference type="EMBL" id="CAH0364168.1"/>
    </source>
</evidence>
<dbReference type="Proteomes" id="UP000789595">
    <property type="component" value="Unassembled WGS sequence"/>
</dbReference>
<accession>A0A8J2S4I6</accession>
<feature type="region of interest" description="Disordered" evidence="1">
    <location>
        <begin position="1"/>
        <end position="23"/>
    </location>
</feature>
<dbReference type="EMBL" id="CAKKNE010000001">
    <property type="protein sequence ID" value="CAH0364168.1"/>
    <property type="molecule type" value="Genomic_DNA"/>
</dbReference>
<evidence type="ECO:0000313" key="3">
    <source>
        <dbReference type="Proteomes" id="UP000789595"/>
    </source>
</evidence>
<evidence type="ECO:0000256" key="1">
    <source>
        <dbReference type="SAM" id="MobiDB-lite"/>
    </source>
</evidence>
<gene>
    <name evidence="2" type="ORF">PECAL_1P05200</name>
</gene>
<keyword evidence="3" id="KW-1185">Reference proteome</keyword>
<name>A0A8J2S4I6_9STRA</name>
<feature type="region of interest" description="Disordered" evidence="1">
    <location>
        <begin position="249"/>
        <end position="271"/>
    </location>
</feature>
<dbReference type="AlphaFoldDB" id="A0A8J2S4I6"/>
<protein>
    <submittedName>
        <fullName evidence="2">Uncharacterized protein</fullName>
    </submittedName>
</protein>
<proteinExistence type="predicted"/>
<sequence length="271" mass="30578">MVRCYASRGAPSPGTLDGCADYKPPPPNLHSSLRPHILPPHDGDRLYDLLRDLWDLLDALRMEYWVTGATLLGLCRHGGQIPWHASAAVAVGPLDSPRLDKELEEIKQEGNWTFETIEGCIRCRKVEQPWPFIDVYATELHVKDDIDVTQSEDNAADHLAEIRYASEAARKKRPDDAWRISKLYPLKACTFRGSSRCRSRPPAPHDSRDWLARVYGKAWKTTARPPSINYRTQQRNEVVEVPLLESDRVPLGHPSLSPLPPPPPAAGNLRY</sequence>
<organism evidence="2 3">
    <name type="scientific">Pelagomonas calceolata</name>
    <dbReference type="NCBI Taxonomy" id="35677"/>
    <lineage>
        <taxon>Eukaryota</taxon>
        <taxon>Sar</taxon>
        <taxon>Stramenopiles</taxon>
        <taxon>Ochrophyta</taxon>
        <taxon>Pelagophyceae</taxon>
        <taxon>Pelagomonadales</taxon>
        <taxon>Pelagomonadaceae</taxon>
        <taxon>Pelagomonas</taxon>
    </lineage>
</organism>
<comment type="caution">
    <text evidence="2">The sequence shown here is derived from an EMBL/GenBank/DDBJ whole genome shotgun (WGS) entry which is preliminary data.</text>
</comment>